<name>A0A0L8HA52_OCTBM</name>
<dbReference type="EMBL" id="KQ418738">
    <property type="protein sequence ID" value="KOF86097.1"/>
    <property type="molecule type" value="Genomic_DNA"/>
</dbReference>
<organism evidence="1">
    <name type="scientific">Octopus bimaculoides</name>
    <name type="common">California two-spotted octopus</name>
    <dbReference type="NCBI Taxonomy" id="37653"/>
    <lineage>
        <taxon>Eukaryota</taxon>
        <taxon>Metazoa</taxon>
        <taxon>Spiralia</taxon>
        <taxon>Lophotrochozoa</taxon>
        <taxon>Mollusca</taxon>
        <taxon>Cephalopoda</taxon>
        <taxon>Coleoidea</taxon>
        <taxon>Octopodiformes</taxon>
        <taxon>Octopoda</taxon>
        <taxon>Incirrata</taxon>
        <taxon>Octopodidae</taxon>
        <taxon>Octopus</taxon>
    </lineage>
</organism>
<proteinExistence type="predicted"/>
<protein>
    <submittedName>
        <fullName evidence="1">Uncharacterized protein</fullName>
    </submittedName>
</protein>
<dbReference type="AlphaFoldDB" id="A0A0L8HA52"/>
<reference evidence="1" key="1">
    <citation type="submission" date="2015-07" db="EMBL/GenBank/DDBJ databases">
        <title>MeaNS - Measles Nucleotide Surveillance Program.</title>
        <authorList>
            <person name="Tran T."/>
            <person name="Druce J."/>
        </authorList>
    </citation>
    <scope>NUCLEOTIDE SEQUENCE</scope>
    <source>
        <strain evidence="1">UCB-OBI-ISO-001</strain>
        <tissue evidence="1">Gonad</tissue>
    </source>
</reference>
<evidence type="ECO:0000313" key="1">
    <source>
        <dbReference type="EMBL" id="KOF86097.1"/>
    </source>
</evidence>
<sequence length="54" mass="6644">MSFFLMEQRSFILVSCKFIQRILQYIIQVHFECVDIYTMEIHGLREDIKKIQNF</sequence>
<accession>A0A0L8HA52</accession>
<gene>
    <name evidence="1" type="ORF">OCBIM_22019242mg</name>
</gene>